<dbReference type="STRING" id="1000565.METUNv1_00266"/>
<name>F5R7W2_METUF</name>
<keyword evidence="1 4" id="KW-0378">Hydrolase</keyword>
<keyword evidence="7" id="KW-1185">Reference proteome</keyword>
<dbReference type="SUPFAM" id="SSF52151">
    <property type="entry name" value="FabD/lysophospholipase-like"/>
    <property type="match status" value="1"/>
</dbReference>
<evidence type="ECO:0000259" key="5">
    <source>
        <dbReference type="PROSITE" id="PS51635"/>
    </source>
</evidence>
<dbReference type="RefSeq" id="WP_008058057.1">
    <property type="nucleotide sequence ID" value="NZ_AFHG01000029.1"/>
</dbReference>
<feature type="short sequence motif" description="GXSXG" evidence="4">
    <location>
        <begin position="35"/>
        <end position="39"/>
    </location>
</feature>
<sequence>MSGGGARAAYQVGVLAAVRELLPDPRVNPFPILCGTSAGAINAAALGVYSEDFGDAVDNLLHIWRNFEAGQVYRADPLGIGKTGARWLMALMFGWAVERYPKSLLDNTPLRELLSDKLDFSRIDRAIRRGALYALSVTASGYTSGDSVAFFEGGDGMEPWKRMQRASTRTPLKVEHLLASSALPFIFPAVKLNREYFGDGSMRQLAPMSPAVHLGAERIFIVGVGRMSEHDSRRRGDGYPSLAQVAGHALASIFLDQLMIDIEQLQRVNDILGRVPPEVMAQMGLPLRPIETLVIAPSERLDDIAARHVDALPIGVRTLLGGIGGTRRAGGGLASYLLFEKPFTRALIDLGYRDTLARADDVRAFLGVSGEPPMTASRS</sequence>
<dbReference type="Proteomes" id="UP000005019">
    <property type="component" value="Unassembled WGS sequence"/>
</dbReference>
<dbReference type="GO" id="GO:0016787">
    <property type="term" value="F:hydrolase activity"/>
    <property type="evidence" value="ECO:0007669"/>
    <property type="project" value="UniProtKB-UniRule"/>
</dbReference>
<evidence type="ECO:0000256" key="1">
    <source>
        <dbReference type="ARBA" id="ARBA00022801"/>
    </source>
</evidence>
<reference evidence="6 7" key="1">
    <citation type="journal article" date="2011" name="J. Bacteriol.">
        <title>Genome sequence of Methyloversatilis universalis FAM5T, a methylotrophic representative of the order Rhodocyclales.</title>
        <authorList>
            <person name="Kittichotirat W."/>
            <person name="Good N.M."/>
            <person name="Hall R."/>
            <person name="Bringel F."/>
            <person name="Lajus A."/>
            <person name="Medigue C."/>
            <person name="Smalley N.E."/>
            <person name="Beck D."/>
            <person name="Bumgarner R."/>
            <person name="Vuilleumier S."/>
            <person name="Kalyuzhnaya M.G."/>
        </authorList>
    </citation>
    <scope>NUCLEOTIDE SEQUENCE [LARGE SCALE GENOMIC DNA]</scope>
    <source>
        <strain evidence="7">ATCC BAA-1314 / JCM 13912 / FAM5</strain>
    </source>
</reference>
<evidence type="ECO:0000256" key="3">
    <source>
        <dbReference type="ARBA" id="ARBA00023098"/>
    </source>
</evidence>
<evidence type="ECO:0000256" key="2">
    <source>
        <dbReference type="ARBA" id="ARBA00022963"/>
    </source>
</evidence>
<comment type="caution">
    <text evidence="4">Lacks conserved residue(s) required for the propagation of feature annotation.</text>
</comment>
<dbReference type="InterPro" id="IPR002641">
    <property type="entry name" value="PNPLA_dom"/>
</dbReference>
<keyword evidence="3 4" id="KW-0443">Lipid metabolism</keyword>
<dbReference type="GO" id="GO:0016042">
    <property type="term" value="P:lipid catabolic process"/>
    <property type="evidence" value="ECO:0007669"/>
    <property type="project" value="UniProtKB-UniRule"/>
</dbReference>
<dbReference type="EMBL" id="AFHG01000029">
    <property type="protein sequence ID" value="EGK73095.1"/>
    <property type="molecule type" value="Genomic_DNA"/>
</dbReference>
<dbReference type="eggNOG" id="COG1752">
    <property type="taxonomic scope" value="Bacteria"/>
</dbReference>
<dbReference type="AlphaFoldDB" id="F5R7W2"/>
<accession>F5R7W2</accession>
<feature type="active site" description="Nucleophile" evidence="4">
    <location>
        <position position="37"/>
    </location>
</feature>
<feature type="active site" description="Proton acceptor" evidence="4">
    <location>
        <position position="199"/>
    </location>
</feature>
<dbReference type="PROSITE" id="PS51635">
    <property type="entry name" value="PNPLA"/>
    <property type="match status" value="1"/>
</dbReference>
<dbReference type="Pfam" id="PF01734">
    <property type="entry name" value="Patatin"/>
    <property type="match status" value="1"/>
</dbReference>
<dbReference type="InterPro" id="IPR050301">
    <property type="entry name" value="NTE"/>
</dbReference>
<dbReference type="InterPro" id="IPR016035">
    <property type="entry name" value="Acyl_Trfase/lysoPLipase"/>
</dbReference>
<comment type="caution">
    <text evidence="6">The sequence shown here is derived from an EMBL/GenBank/DDBJ whole genome shotgun (WGS) entry which is preliminary data.</text>
</comment>
<dbReference type="Gene3D" id="3.40.1090.10">
    <property type="entry name" value="Cytosolic phospholipase A2 catalytic domain"/>
    <property type="match status" value="1"/>
</dbReference>
<dbReference type="PANTHER" id="PTHR14226">
    <property type="entry name" value="NEUROPATHY TARGET ESTERASE/SWISS CHEESE D.MELANOGASTER"/>
    <property type="match status" value="1"/>
</dbReference>
<proteinExistence type="predicted"/>
<evidence type="ECO:0000256" key="4">
    <source>
        <dbReference type="PROSITE-ProRule" id="PRU01161"/>
    </source>
</evidence>
<organism evidence="6 7">
    <name type="scientific">Methyloversatilis universalis (strain ATCC BAA-1314 / DSM 25237 / JCM 13912 / CCUG 52030 / FAM5)</name>
    <dbReference type="NCBI Taxonomy" id="1000565"/>
    <lineage>
        <taxon>Bacteria</taxon>
        <taxon>Pseudomonadati</taxon>
        <taxon>Pseudomonadota</taxon>
        <taxon>Betaproteobacteria</taxon>
        <taxon>Nitrosomonadales</taxon>
        <taxon>Sterolibacteriaceae</taxon>
        <taxon>Methyloversatilis</taxon>
    </lineage>
</organism>
<gene>
    <name evidence="6" type="ORF">METUNv1_00266</name>
</gene>
<protein>
    <submittedName>
        <fullName evidence="6">Esterase</fullName>
    </submittedName>
</protein>
<evidence type="ECO:0000313" key="6">
    <source>
        <dbReference type="EMBL" id="EGK73095.1"/>
    </source>
</evidence>
<feature type="domain" description="PNPLA" evidence="5">
    <location>
        <begin position="1"/>
        <end position="212"/>
    </location>
</feature>
<dbReference type="PANTHER" id="PTHR14226:SF57">
    <property type="entry name" value="BLR7027 PROTEIN"/>
    <property type="match status" value="1"/>
</dbReference>
<keyword evidence="2 4" id="KW-0442">Lipid degradation</keyword>
<evidence type="ECO:0000313" key="7">
    <source>
        <dbReference type="Proteomes" id="UP000005019"/>
    </source>
</evidence>